<organism evidence="3">
    <name type="scientific">Brugia timori</name>
    <dbReference type="NCBI Taxonomy" id="42155"/>
    <lineage>
        <taxon>Eukaryota</taxon>
        <taxon>Metazoa</taxon>
        <taxon>Ecdysozoa</taxon>
        <taxon>Nematoda</taxon>
        <taxon>Chromadorea</taxon>
        <taxon>Rhabditida</taxon>
        <taxon>Spirurina</taxon>
        <taxon>Spiruromorpha</taxon>
        <taxon>Filarioidea</taxon>
        <taxon>Onchocercidae</taxon>
        <taxon>Brugia</taxon>
    </lineage>
</organism>
<keyword evidence="2" id="KW-1185">Reference proteome</keyword>
<name>A0A0R3QBA8_9BILA</name>
<reference evidence="1 2" key="2">
    <citation type="submission" date="2018-11" db="EMBL/GenBank/DDBJ databases">
        <authorList>
            <consortium name="Pathogen Informatics"/>
        </authorList>
    </citation>
    <scope>NUCLEOTIDE SEQUENCE [LARGE SCALE GENOMIC DNA]</scope>
</reference>
<dbReference type="WBParaSite" id="BTMF_0000363301-mRNA-1">
    <property type="protein sequence ID" value="BTMF_0000363301-mRNA-1"/>
    <property type="gene ID" value="BTMF_0000363301"/>
</dbReference>
<protein>
    <submittedName>
        <fullName evidence="3">Secreted protein</fullName>
    </submittedName>
</protein>
<dbReference type="EMBL" id="UZAG01002557">
    <property type="protein sequence ID" value="VDO13685.1"/>
    <property type="molecule type" value="Genomic_DNA"/>
</dbReference>
<gene>
    <name evidence="1" type="ORF">BTMF_LOCUS2940</name>
</gene>
<evidence type="ECO:0000313" key="2">
    <source>
        <dbReference type="Proteomes" id="UP000280834"/>
    </source>
</evidence>
<sequence length="59" mass="6705">MDCLLSFCFVGTVRNACTLSGPICDTLVLYSRMCSFGRWLCREKVFASLPTCFRQSIAW</sequence>
<dbReference type="Proteomes" id="UP000280834">
    <property type="component" value="Unassembled WGS sequence"/>
</dbReference>
<proteinExistence type="predicted"/>
<evidence type="ECO:0000313" key="3">
    <source>
        <dbReference type="WBParaSite" id="BTMF_0000363301-mRNA-1"/>
    </source>
</evidence>
<reference evidence="3" key="1">
    <citation type="submission" date="2017-02" db="UniProtKB">
        <authorList>
            <consortium name="WormBaseParasite"/>
        </authorList>
    </citation>
    <scope>IDENTIFICATION</scope>
</reference>
<dbReference type="AlphaFoldDB" id="A0A0R3QBA8"/>
<evidence type="ECO:0000313" key="1">
    <source>
        <dbReference type="EMBL" id="VDO13685.1"/>
    </source>
</evidence>
<accession>A0A0R3QBA8</accession>